<dbReference type="GeneID" id="96002022"/>
<dbReference type="AlphaFoldDB" id="A0AB34L2Q2"/>
<evidence type="ECO:0000313" key="12">
    <source>
        <dbReference type="EMBL" id="KAL1590657.1"/>
    </source>
</evidence>
<dbReference type="InterPro" id="IPR023321">
    <property type="entry name" value="PINIT"/>
</dbReference>
<protein>
    <submittedName>
        <fullName evidence="12">Uncharacterized protein</fullName>
    </submittedName>
</protein>
<dbReference type="InterPro" id="IPR004181">
    <property type="entry name" value="Znf_MIZ"/>
</dbReference>
<organism evidence="12 13">
    <name type="scientific">Cladosporium halotolerans</name>
    <dbReference type="NCBI Taxonomy" id="1052096"/>
    <lineage>
        <taxon>Eukaryota</taxon>
        <taxon>Fungi</taxon>
        <taxon>Dikarya</taxon>
        <taxon>Ascomycota</taxon>
        <taxon>Pezizomycotina</taxon>
        <taxon>Dothideomycetes</taxon>
        <taxon>Dothideomycetidae</taxon>
        <taxon>Cladosporiales</taxon>
        <taxon>Cladosporiaceae</taxon>
        <taxon>Cladosporium</taxon>
    </lineage>
</organism>
<comment type="similarity">
    <text evidence="2">Belongs to the PIAS family.</text>
</comment>
<dbReference type="GO" id="GO:0000785">
    <property type="term" value="C:chromatin"/>
    <property type="evidence" value="ECO:0007669"/>
    <property type="project" value="TreeGrafter"/>
</dbReference>
<evidence type="ECO:0000259" key="10">
    <source>
        <dbReference type="PROSITE" id="PS51044"/>
    </source>
</evidence>
<dbReference type="Proteomes" id="UP000803884">
    <property type="component" value="Unassembled WGS sequence"/>
</dbReference>
<feature type="compositionally biased region" description="Acidic residues" evidence="9">
    <location>
        <begin position="407"/>
        <end position="420"/>
    </location>
</feature>
<dbReference type="Pfam" id="PF14324">
    <property type="entry name" value="PINIT"/>
    <property type="match status" value="1"/>
</dbReference>
<evidence type="ECO:0000256" key="2">
    <source>
        <dbReference type="ARBA" id="ARBA00005383"/>
    </source>
</evidence>
<dbReference type="GO" id="GO:0061665">
    <property type="term" value="F:SUMO ligase activity"/>
    <property type="evidence" value="ECO:0007669"/>
    <property type="project" value="TreeGrafter"/>
</dbReference>
<evidence type="ECO:0000259" key="11">
    <source>
        <dbReference type="PROSITE" id="PS51466"/>
    </source>
</evidence>
<evidence type="ECO:0000313" key="13">
    <source>
        <dbReference type="Proteomes" id="UP000803884"/>
    </source>
</evidence>
<accession>A0AB34L2Q2</accession>
<feature type="compositionally biased region" description="Polar residues" evidence="9">
    <location>
        <begin position="451"/>
        <end position="476"/>
    </location>
</feature>
<evidence type="ECO:0000256" key="4">
    <source>
        <dbReference type="ARBA" id="ARBA00022723"/>
    </source>
</evidence>
<feature type="domain" description="PINIT" evidence="11">
    <location>
        <begin position="98"/>
        <end position="260"/>
    </location>
</feature>
<feature type="domain" description="SP-RING-type" evidence="10">
    <location>
        <begin position="289"/>
        <end position="370"/>
    </location>
</feature>
<proteinExistence type="inferred from homology"/>
<comment type="caution">
    <text evidence="12">The sequence shown here is derived from an EMBL/GenBank/DDBJ whole genome shotgun (WGS) entry which is preliminary data.</text>
</comment>
<evidence type="ECO:0000256" key="9">
    <source>
        <dbReference type="SAM" id="MobiDB-lite"/>
    </source>
</evidence>
<dbReference type="PANTHER" id="PTHR10782:SF100">
    <property type="entry name" value="LIGASE SIZA, PUTATIVE (AFU_ORTHOLOGUE AFUA_6G05240)-RELATED"/>
    <property type="match status" value="1"/>
</dbReference>
<name>A0AB34L2Q2_9PEZI</name>
<evidence type="ECO:0000256" key="7">
    <source>
        <dbReference type="ARBA" id="ARBA00022833"/>
    </source>
</evidence>
<keyword evidence="5 8" id="KW-0863">Zinc-finger</keyword>
<evidence type="ECO:0000256" key="1">
    <source>
        <dbReference type="ARBA" id="ARBA00004718"/>
    </source>
</evidence>
<keyword evidence="13" id="KW-1185">Reference proteome</keyword>
<evidence type="ECO:0000256" key="3">
    <source>
        <dbReference type="ARBA" id="ARBA00022679"/>
    </source>
</evidence>
<dbReference type="InterPro" id="IPR038654">
    <property type="entry name" value="PINIT_sf"/>
</dbReference>
<dbReference type="Pfam" id="PF02891">
    <property type="entry name" value="zf-MIZ"/>
    <property type="match status" value="1"/>
</dbReference>
<evidence type="ECO:0000256" key="5">
    <source>
        <dbReference type="ARBA" id="ARBA00022771"/>
    </source>
</evidence>
<comment type="pathway">
    <text evidence="1">Protein modification; protein sumoylation.</text>
</comment>
<keyword evidence="7" id="KW-0862">Zinc</keyword>
<keyword evidence="3" id="KW-0808">Transferase</keyword>
<dbReference type="GO" id="GO:0008270">
    <property type="term" value="F:zinc ion binding"/>
    <property type="evidence" value="ECO:0007669"/>
    <property type="project" value="UniProtKB-KW"/>
</dbReference>
<dbReference type="PANTHER" id="PTHR10782">
    <property type="entry name" value="ZINC FINGER MIZ DOMAIN-CONTAINING PROTEIN"/>
    <property type="match status" value="1"/>
</dbReference>
<keyword evidence="4" id="KW-0479">Metal-binding</keyword>
<feature type="region of interest" description="Disordered" evidence="9">
    <location>
        <begin position="79"/>
        <end position="113"/>
    </location>
</feature>
<dbReference type="Gene3D" id="2.60.120.780">
    <property type="entry name" value="PINIT domain"/>
    <property type="match status" value="1"/>
</dbReference>
<evidence type="ECO:0000256" key="6">
    <source>
        <dbReference type="ARBA" id="ARBA00022786"/>
    </source>
</evidence>
<feature type="compositionally biased region" description="Polar residues" evidence="9">
    <location>
        <begin position="499"/>
        <end position="518"/>
    </location>
</feature>
<dbReference type="EMBL" id="JAAQHG020000002">
    <property type="protein sequence ID" value="KAL1590657.1"/>
    <property type="molecule type" value="Genomic_DNA"/>
</dbReference>
<dbReference type="RefSeq" id="XP_069233762.1">
    <property type="nucleotide sequence ID" value="XM_069369184.1"/>
</dbReference>
<keyword evidence="6" id="KW-0833">Ubl conjugation pathway</keyword>
<evidence type="ECO:0000256" key="8">
    <source>
        <dbReference type="PROSITE-ProRule" id="PRU00452"/>
    </source>
</evidence>
<reference evidence="12 13" key="1">
    <citation type="journal article" date="2020" name="Microbiol. Resour. Announc.">
        <title>Draft Genome Sequence of a Cladosporium Species Isolated from the Mesophotic Ascidian Didemnum maculosum.</title>
        <authorList>
            <person name="Gioti A."/>
            <person name="Siaperas R."/>
            <person name="Nikolaivits E."/>
            <person name="Le Goff G."/>
            <person name="Ouazzani J."/>
            <person name="Kotoulas G."/>
            <person name="Topakas E."/>
        </authorList>
    </citation>
    <scope>NUCLEOTIDE SEQUENCE [LARGE SCALE GENOMIC DNA]</scope>
    <source>
        <strain evidence="12 13">TM138-S3</strain>
    </source>
</reference>
<dbReference type="InterPro" id="IPR013083">
    <property type="entry name" value="Znf_RING/FYVE/PHD"/>
</dbReference>
<dbReference type="PROSITE" id="PS51044">
    <property type="entry name" value="ZF_SP_RING"/>
    <property type="match status" value="1"/>
</dbReference>
<sequence>MASGGHILAQQKSNVEARIKVLINDDLKRICKAYGVAVSGTKVVLQKRCITVLEDLVSKGDAVAFEEFKQRVANHGLAPQPGQASYNGGGGGATYRSSAMPPGHGAKGPMPGAQGPRMSFKKSPFYDVVSDILRAQKLPGGAEMPQNRHTVRAEIKLNDEQARQLKDDPSMRLMVYCGQYTSINTYSDIDVAFPNQIEVKVNNEDVKSNFKGLKNQPGSTKPADITGYVRKLAGYANQISVCYALTQRQFYYVVTLVKRHSAAELAQRIKNGSFISKQKVIDEMNRANADPDIAATSSKMSLKDPVSITRITLPIRSNICQHTQCFDGRFFMELQEQAPTWQCPICAKTVSFESLCVDKYFEEILNTTSKSIEQVTIEPNGQWSVEQEDEDKGKSNQAKGEARAAWDDDFDDDVVEVLDDDSPKARTNGVKHEHNIASPMGPPGLSFHTPPLSSREASVARSHTSTQRPSGGNKRSASAVIDLTLDDEDEEQPPRPAKRQTTGNPLGGPTSSYNTPPSVSEPPRPQAYLPQPVESSSTYRPFSAGQPMRPPTNQSSFSGPHSPARASPFANVYQQQPYASTRPESSSPARTNGLGPFSVRPPSRGYGTSLSPGGQASPGLPPQQYDSGLALPPTIPLGQQQQHQQQRRQSDSRQQPLPGLNTGSWRSDYGQYNGSR</sequence>
<feature type="compositionally biased region" description="Polar residues" evidence="9">
    <location>
        <begin position="572"/>
        <end position="590"/>
    </location>
</feature>
<feature type="compositionally biased region" description="Polar residues" evidence="9">
    <location>
        <begin position="661"/>
        <end position="676"/>
    </location>
</feature>
<feature type="region of interest" description="Disordered" evidence="9">
    <location>
        <begin position="378"/>
        <end position="676"/>
    </location>
</feature>
<dbReference type="Gene3D" id="3.30.40.10">
    <property type="entry name" value="Zinc/RING finger domain, C3HC4 (zinc finger)"/>
    <property type="match status" value="1"/>
</dbReference>
<dbReference type="GO" id="GO:0016925">
    <property type="term" value="P:protein sumoylation"/>
    <property type="evidence" value="ECO:0007669"/>
    <property type="project" value="TreeGrafter"/>
</dbReference>
<gene>
    <name evidence="12" type="ORF">WHR41_00578</name>
</gene>
<dbReference type="PROSITE" id="PS51466">
    <property type="entry name" value="PINIT"/>
    <property type="match status" value="1"/>
</dbReference>